<reference evidence="11 12" key="1">
    <citation type="journal article" date="2007" name="Science">
        <title>Sea anemone genome reveals ancestral eumetazoan gene repertoire and genomic organization.</title>
        <authorList>
            <person name="Putnam N.H."/>
            <person name="Srivastava M."/>
            <person name="Hellsten U."/>
            <person name="Dirks B."/>
            <person name="Chapman J."/>
            <person name="Salamov A."/>
            <person name="Terry A."/>
            <person name="Shapiro H."/>
            <person name="Lindquist E."/>
            <person name="Kapitonov V.V."/>
            <person name="Jurka J."/>
            <person name="Genikhovich G."/>
            <person name="Grigoriev I.V."/>
            <person name="Lucas S.M."/>
            <person name="Steele R.E."/>
            <person name="Finnerty J.R."/>
            <person name="Technau U."/>
            <person name="Martindale M.Q."/>
            <person name="Rokhsar D.S."/>
        </authorList>
    </citation>
    <scope>NUCLEOTIDE SEQUENCE [LARGE SCALE GENOMIC DNA]</scope>
    <source>
        <strain evidence="12">CH2 X CH6</strain>
    </source>
</reference>
<dbReference type="InterPro" id="IPR027240">
    <property type="entry name" value="CAB45_EFh"/>
</dbReference>
<keyword evidence="1" id="KW-0479">Metal-binding</keyword>
<dbReference type="InterPro" id="IPR018247">
    <property type="entry name" value="EF_Hand_1_Ca_BS"/>
</dbReference>
<keyword evidence="3" id="KW-0677">Repeat</keyword>
<comment type="subcellular location">
    <subcellularLocation>
        <location evidence="7">Golgi apparatus lumen</location>
    </subcellularLocation>
</comment>
<feature type="domain" description="EF-hand" evidence="10">
    <location>
        <begin position="88"/>
        <end position="123"/>
    </location>
</feature>
<feature type="domain" description="EF-hand" evidence="10">
    <location>
        <begin position="219"/>
        <end position="254"/>
    </location>
</feature>
<dbReference type="HOGENOM" id="CLU_044718_1_0_1"/>
<evidence type="ECO:0000256" key="8">
    <source>
        <dbReference type="ARBA" id="ARBA00023817"/>
    </source>
</evidence>
<dbReference type="InParanoid" id="A7S361"/>
<gene>
    <name evidence="11" type="ORF">NEMVEDRAFT_v1g102868</name>
</gene>
<evidence type="ECO:0000256" key="5">
    <source>
        <dbReference type="ARBA" id="ARBA00023034"/>
    </source>
</evidence>
<evidence type="ECO:0000256" key="1">
    <source>
        <dbReference type="ARBA" id="ARBA00022723"/>
    </source>
</evidence>
<evidence type="ECO:0000256" key="3">
    <source>
        <dbReference type="ARBA" id="ARBA00022737"/>
    </source>
</evidence>
<dbReference type="EMBL" id="DS469572">
    <property type="protein sequence ID" value="EDO41829.1"/>
    <property type="molecule type" value="Genomic_DNA"/>
</dbReference>
<dbReference type="InterPro" id="IPR011992">
    <property type="entry name" value="EF-hand-dom_pair"/>
</dbReference>
<dbReference type="Pfam" id="PF13499">
    <property type="entry name" value="EF-hand_7"/>
    <property type="match status" value="2"/>
</dbReference>
<dbReference type="OMA" id="FEYINPR"/>
<evidence type="ECO:0000256" key="7">
    <source>
        <dbReference type="ARBA" id="ARBA00023769"/>
    </source>
</evidence>
<dbReference type="eggNOG" id="KOG4251">
    <property type="taxonomic scope" value="Eukaryota"/>
</dbReference>
<dbReference type="CDD" id="cd16225">
    <property type="entry name" value="EFh_CREC_cab45"/>
    <property type="match status" value="1"/>
</dbReference>
<proteinExistence type="predicted"/>
<dbReference type="PROSITE" id="PS50222">
    <property type="entry name" value="EF_HAND_2"/>
    <property type="match status" value="4"/>
</dbReference>
<dbReference type="GO" id="GO:0005783">
    <property type="term" value="C:endoplasmic reticulum"/>
    <property type="evidence" value="ECO:0000318"/>
    <property type="project" value="GO_Central"/>
</dbReference>
<accession>A7S361</accession>
<dbReference type="InterPro" id="IPR002048">
    <property type="entry name" value="EF_hand_dom"/>
</dbReference>
<dbReference type="PhylomeDB" id="A7S361"/>
<keyword evidence="6" id="KW-0325">Glycoprotein</keyword>
<dbReference type="GO" id="GO:0017156">
    <property type="term" value="P:calcium-ion regulated exocytosis"/>
    <property type="evidence" value="ECO:0000318"/>
    <property type="project" value="GO_Central"/>
</dbReference>
<feature type="domain" description="EF-hand" evidence="10">
    <location>
        <begin position="49"/>
        <end position="84"/>
    </location>
</feature>
<dbReference type="SUPFAM" id="SSF47473">
    <property type="entry name" value="EF-hand"/>
    <property type="match status" value="2"/>
</dbReference>
<dbReference type="FunCoup" id="A7S361">
    <property type="interactions" value="238"/>
</dbReference>
<evidence type="ECO:0000259" key="10">
    <source>
        <dbReference type="PROSITE" id="PS50222"/>
    </source>
</evidence>
<keyword evidence="4" id="KW-0106">Calcium</keyword>
<evidence type="ECO:0000256" key="6">
    <source>
        <dbReference type="ARBA" id="ARBA00023180"/>
    </source>
</evidence>
<dbReference type="Pfam" id="PF13202">
    <property type="entry name" value="EF-hand_5"/>
    <property type="match status" value="1"/>
</dbReference>
<dbReference type="STRING" id="45351.A7S361"/>
<dbReference type="PROSITE" id="PS00018">
    <property type="entry name" value="EF_HAND_1"/>
    <property type="match status" value="4"/>
</dbReference>
<evidence type="ECO:0000256" key="2">
    <source>
        <dbReference type="ARBA" id="ARBA00022729"/>
    </source>
</evidence>
<feature type="domain" description="EF-hand" evidence="10">
    <location>
        <begin position="148"/>
        <end position="174"/>
    </location>
</feature>
<dbReference type="Gene3D" id="1.10.238.10">
    <property type="entry name" value="EF-hand"/>
    <property type="match status" value="3"/>
</dbReference>
<keyword evidence="2" id="KW-0732">Signal</keyword>
<evidence type="ECO:0000256" key="4">
    <source>
        <dbReference type="ARBA" id="ARBA00022837"/>
    </source>
</evidence>
<keyword evidence="12" id="KW-1185">Reference proteome</keyword>
<keyword evidence="5" id="KW-0333">Golgi apparatus</keyword>
<organism evidence="11 12">
    <name type="scientific">Nematostella vectensis</name>
    <name type="common">Starlet sea anemone</name>
    <dbReference type="NCBI Taxonomy" id="45351"/>
    <lineage>
        <taxon>Eukaryota</taxon>
        <taxon>Metazoa</taxon>
        <taxon>Cnidaria</taxon>
        <taxon>Anthozoa</taxon>
        <taxon>Hexacorallia</taxon>
        <taxon>Actiniaria</taxon>
        <taxon>Edwardsiidae</taxon>
        <taxon>Nematostella</taxon>
    </lineage>
</organism>
<dbReference type="AlphaFoldDB" id="A7S361"/>
<dbReference type="PANTHER" id="PTHR10827">
    <property type="entry name" value="RETICULOCALBIN"/>
    <property type="match status" value="1"/>
</dbReference>
<evidence type="ECO:0000256" key="9">
    <source>
        <dbReference type="ARBA" id="ARBA00031511"/>
    </source>
</evidence>
<dbReference type="GO" id="GO:0005509">
    <property type="term" value="F:calcium ion binding"/>
    <property type="evidence" value="ECO:0000318"/>
    <property type="project" value="GO_Central"/>
</dbReference>
<dbReference type="GO" id="GO:0005796">
    <property type="term" value="C:Golgi lumen"/>
    <property type="evidence" value="ECO:0007669"/>
    <property type="project" value="UniProtKB-SubCell"/>
</dbReference>
<evidence type="ECO:0000313" key="12">
    <source>
        <dbReference type="Proteomes" id="UP000001593"/>
    </source>
</evidence>
<dbReference type="PANTHER" id="PTHR10827:SF98">
    <property type="entry name" value="45 KDA CALCIUM-BINDING PROTEIN"/>
    <property type="match status" value="1"/>
</dbReference>
<sequence>MIKSSELLPADHVEGSKLERDGDINKDFHHEAFLGKLIKDGTLTFENKMGYKKLIEIFHQVDYDKDHLVSKDELSYWIHERILEHVEEARLRNEGLFKSADLNKDGSITWLEYRTKLLVGDGNATVSPKKYVFSSGEDGGLPDEYGHWKKADVNQDGKIDVTEFLYFQHPEYNPETIKKMAEDMLVNFDRNGDKIMTGDEFLALPPGEVDPDQAAAEKEYKEDRKREFKLMDKNGDGVVKLDELALYLDPRNEQHAANEASYLISVADKNKDAKLSELEMLQNYQLFTGSSLANFAGVLHDEF</sequence>
<evidence type="ECO:0000313" key="11">
    <source>
        <dbReference type="EMBL" id="EDO41829.1"/>
    </source>
</evidence>
<dbReference type="Proteomes" id="UP000001593">
    <property type="component" value="Unassembled WGS sequence"/>
</dbReference>
<name>A7S361_NEMVE</name>
<protein>
    <recommendedName>
        <fullName evidence="8">45 kDa calcium-binding protein</fullName>
    </recommendedName>
    <alternativeName>
        <fullName evidence="9">Stromal cell-derived factor 4</fullName>
    </alternativeName>
</protein>